<proteinExistence type="predicted"/>
<reference evidence="1" key="1">
    <citation type="submission" date="2021-05" db="EMBL/GenBank/DDBJ databases">
        <authorList>
            <person name="Scholz U."/>
            <person name="Mascher M."/>
            <person name="Fiebig A."/>
        </authorList>
    </citation>
    <scope>NUCLEOTIDE SEQUENCE [LARGE SCALE GENOMIC DNA]</scope>
</reference>
<protein>
    <submittedName>
        <fullName evidence="1">Uncharacterized protein</fullName>
    </submittedName>
</protein>
<dbReference type="Proteomes" id="UP001732700">
    <property type="component" value="Chromosome 4D"/>
</dbReference>
<evidence type="ECO:0000313" key="1">
    <source>
        <dbReference type="EnsemblPlants" id="AVESA.00010b.r2.4DG0756990.1.CDS"/>
    </source>
</evidence>
<keyword evidence="2" id="KW-1185">Reference proteome</keyword>
<reference evidence="1" key="2">
    <citation type="submission" date="2025-09" db="UniProtKB">
        <authorList>
            <consortium name="EnsemblPlants"/>
        </authorList>
    </citation>
    <scope>IDENTIFICATION</scope>
</reference>
<organism evidence="1 2">
    <name type="scientific">Avena sativa</name>
    <name type="common">Oat</name>
    <dbReference type="NCBI Taxonomy" id="4498"/>
    <lineage>
        <taxon>Eukaryota</taxon>
        <taxon>Viridiplantae</taxon>
        <taxon>Streptophyta</taxon>
        <taxon>Embryophyta</taxon>
        <taxon>Tracheophyta</taxon>
        <taxon>Spermatophyta</taxon>
        <taxon>Magnoliopsida</taxon>
        <taxon>Liliopsida</taxon>
        <taxon>Poales</taxon>
        <taxon>Poaceae</taxon>
        <taxon>BOP clade</taxon>
        <taxon>Pooideae</taxon>
        <taxon>Poodae</taxon>
        <taxon>Poeae</taxon>
        <taxon>Poeae Chloroplast Group 1 (Aveneae type)</taxon>
        <taxon>Aveninae</taxon>
        <taxon>Avena</taxon>
    </lineage>
</organism>
<accession>A0ACD5XDH4</accession>
<name>A0ACD5XDH4_AVESA</name>
<dbReference type="EnsemblPlants" id="AVESA.00010b.r2.4DG0756990.1">
    <property type="protein sequence ID" value="AVESA.00010b.r2.4DG0756990.1.CDS"/>
    <property type="gene ID" value="AVESA.00010b.r2.4DG0756990"/>
</dbReference>
<sequence>MGRFIYGGRVCFYMPSSSDDSQPRSADPHRRPLLLRDALDEQLLLRRIRALEEGLHVRPQPPPPNAAAWKYLKIICRCFLAALSISLMVGIFVARHFNLDPYLQDNYKMIVLLIFALVPVGFGFMMTQGDIETQEEPHL</sequence>
<evidence type="ECO:0000313" key="2">
    <source>
        <dbReference type="Proteomes" id="UP001732700"/>
    </source>
</evidence>